<reference evidence="1 2" key="1">
    <citation type="submission" date="2023-01" db="EMBL/GenBank/DDBJ databases">
        <title>Analysis of 21 Apiospora genomes using comparative genomics revels a genus with tremendous synthesis potential of carbohydrate active enzymes and secondary metabolites.</title>
        <authorList>
            <person name="Sorensen T."/>
        </authorList>
    </citation>
    <scope>NUCLEOTIDE SEQUENCE [LARGE SCALE GENOMIC DNA]</scope>
    <source>
        <strain evidence="1 2">CBS 117206</strain>
    </source>
</reference>
<accession>A0AAW0QUH5</accession>
<sequence>MFSAFIVKCLFLSPRYKPTTEYAPTNVCFGPRQKVSAKAQPVVRQELYSGDYSAMRQIDATHAGYY</sequence>
<evidence type="ECO:0000313" key="1">
    <source>
        <dbReference type="EMBL" id="KAK8109811.1"/>
    </source>
</evidence>
<comment type="caution">
    <text evidence="1">The sequence shown here is derived from an EMBL/GenBank/DDBJ whole genome shotgun (WGS) entry which is preliminary data.</text>
</comment>
<keyword evidence="2" id="KW-1185">Reference proteome</keyword>
<protein>
    <submittedName>
        <fullName evidence="1">Uncharacterized protein</fullName>
    </submittedName>
</protein>
<evidence type="ECO:0000313" key="2">
    <source>
        <dbReference type="Proteomes" id="UP001392437"/>
    </source>
</evidence>
<dbReference type="Proteomes" id="UP001392437">
    <property type="component" value="Unassembled WGS sequence"/>
</dbReference>
<gene>
    <name evidence="1" type="ORF">PG999_007948</name>
</gene>
<name>A0AAW0QUH5_9PEZI</name>
<organism evidence="1 2">
    <name type="scientific">Apiospora kogelbergensis</name>
    <dbReference type="NCBI Taxonomy" id="1337665"/>
    <lineage>
        <taxon>Eukaryota</taxon>
        <taxon>Fungi</taxon>
        <taxon>Dikarya</taxon>
        <taxon>Ascomycota</taxon>
        <taxon>Pezizomycotina</taxon>
        <taxon>Sordariomycetes</taxon>
        <taxon>Xylariomycetidae</taxon>
        <taxon>Amphisphaeriales</taxon>
        <taxon>Apiosporaceae</taxon>
        <taxon>Apiospora</taxon>
    </lineage>
</organism>
<dbReference type="AlphaFoldDB" id="A0AAW0QUH5"/>
<dbReference type="EMBL" id="JAQQWP010000007">
    <property type="protein sequence ID" value="KAK8109811.1"/>
    <property type="molecule type" value="Genomic_DNA"/>
</dbReference>
<proteinExistence type="predicted"/>